<sequence length="669" mass="77314">MISRKSRRFLYVGLVLFLSCIFTFAHSKGQVSLLQKKSFDNGIPDEGNHQQQFFLPPQERYKHEIEATTRQFDGFDSTLKRVLPQRSRNPHLTDDPRLKSSTSGPTPKIYRPYPDYGSEEWKNSHRGSFKSCIGPRGKAITDNLDDQVSAYAGVLKGFPTTIFGSHKAVGLEESLSFDRYTRYGAYGFAEDEKNVENWIRPTKVDWNIVDWGKLQKQCAADNADRFDAQSQGLNMHHAPEARTAVLIRSYTGKEFSDNDIINIRAMVSELSLQSGGEYEVVLLTHVKDDSIQLNDPLVWDRLLNEHIPREFWGITQFWSMPQEVAHYPELNPELMDVHHSQWLSVQQFAIQNPQFEFIWNWEIDTRFTGHYYEFADRVSNFGSRQPRREIWERSERFYIPSYHGNYDDQFRSFVNAQGGTGIWGPMPMRLENGKEFERQGPTPPVPTATQDPYQWGVGEEADLMVFLPIFNPINTEWVIRNEVFGYLGDITPRRASLITHSRLSRRLLLTMDRENREGRHMSAEMFHVSTAFIHGLKGVSVPHPVYSDRLMPSDRVSRWFNSGVNGRSGSTLDSPFSWGRESRFKDVSWYYRANLPGRLYWNFLGWEKEGKGGPQYEEEHGRFCLPSILFHPVKDVRPEADSTHYDFDADNGSIATPDQLAHINEQGKP</sequence>
<evidence type="ECO:0000313" key="3">
    <source>
        <dbReference type="EMBL" id="QQK46536.1"/>
    </source>
</evidence>
<feature type="region of interest" description="Disordered" evidence="1">
    <location>
        <begin position="83"/>
        <end position="111"/>
    </location>
</feature>
<dbReference type="GeneID" id="26232402"/>
<organism evidence="3 4">
    <name type="scientific">Penicillium digitatum</name>
    <name type="common">Green mold</name>
    <dbReference type="NCBI Taxonomy" id="36651"/>
    <lineage>
        <taxon>Eukaryota</taxon>
        <taxon>Fungi</taxon>
        <taxon>Dikarya</taxon>
        <taxon>Ascomycota</taxon>
        <taxon>Pezizomycotina</taxon>
        <taxon>Eurotiomycetes</taxon>
        <taxon>Eurotiomycetidae</taxon>
        <taxon>Eurotiales</taxon>
        <taxon>Aspergillaceae</taxon>
        <taxon>Penicillium</taxon>
    </lineage>
</organism>
<dbReference type="RefSeq" id="XP_065957626.1">
    <property type="nucleotide sequence ID" value="XM_066099899.1"/>
</dbReference>
<protein>
    <submittedName>
        <fullName evidence="3">Protein FAM115</fullName>
    </submittedName>
</protein>
<dbReference type="PANTHER" id="PTHR36205:SF2">
    <property type="entry name" value="MAJOR FACILITATOR SUPERFAMILY TRANSPORTER"/>
    <property type="match status" value="1"/>
</dbReference>
<dbReference type="VEuPathDB" id="FungiDB:PDIP_40840"/>
<feature type="chain" id="PRO_5030957827" evidence="2">
    <location>
        <begin position="26"/>
        <end position="669"/>
    </location>
</feature>
<proteinExistence type="predicted"/>
<dbReference type="PROSITE" id="PS51257">
    <property type="entry name" value="PROKAR_LIPOPROTEIN"/>
    <property type="match status" value="1"/>
</dbReference>
<evidence type="ECO:0000256" key="2">
    <source>
        <dbReference type="SAM" id="SignalP"/>
    </source>
</evidence>
<accession>A0A7T7BNZ8</accession>
<name>A0A7T7BNZ8_PENDI</name>
<dbReference type="EMBL" id="CP060778">
    <property type="protein sequence ID" value="QQK46536.1"/>
    <property type="molecule type" value="Genomic_DNA"/>
</dbReference>
<gene>
    <name evidence="3" type="ORF">Pdw03_1434</name>
</gene>
<evidence type="ECO:0000313" key="4">
    <source>
        <dbReference type="Proteomes" id="UP000595662"/>
    </source>
</evidence>
<evidence type="ECO:0000256" key="1">
    <source>
        <dbReference type="SAM" id="MobiDB-lite"/>
    </source>
</evidence>
<dbReference type="InterPro" id="IPR021822">
    <property type="entry name" value="DUF3405"/>
</dbReference>
<keyword evidence="2" id="KW-0732">Signal</keyword>
<dbReference type="Pfam" id="PF11885">
    <property type="entry name" value="DUF3405"/>
    <property type="match status" value="1"/>
</dbReference>
<reference evidence="3 4" key="1">
    <citation type="submission" date="2020-08" db="EMBL/GenBank/DDBJ databases">
        <title>The completed genome sequence of the pathogenic ascomycete fungus Penicillium digitatum.</title>
        <authorList>
            <person name="Wang M."/>
        </authorList>
    </citation>
    <scope>NUCLEOTIDE SEQUENCE [LARGE SCALE GENOMIC DNA]</scope>
    <source>
        <strain evidence="3 4">PdW03</strain>
    </source>
</reference>
<dbReference type="PANTHER" id="PTHR36205">
    <property type="entry name" value="CHROMOSOME 19, WHOLE GENOME SHOTGUN SEQUENCE"/>
    <property type="match status" value="1"/>
</dbReference>
<feature type="signal peptide" evidence="2">
    <location>
        <begin position="1"/>
        <end position="25"/>
    </location>
</feature>
<dbReference type="AlphaFoldDB" id="A0A7T7BNZ8"/>
<dbReference type="Proteomes" id="UP000595662">
    <property type="component" value="Chromosome 5"/>
</dbReference>